<protein>
    <recommendedName>
        <fullName evidence="4">Phytanoyl-CoA dioxygenase</fullName>
    </recommendedName>
</protein>
<dbReference type="RefSeq" id="WP_325064900.1">
    <property type="nucleotide sequence ID" value="NZ_JACHKZ010000002.1"/>
</dbReference>
<sequence length="230" mass="24907">MQTDLTAAFGRDGFVTVPDVLGTEECVAALAEVQGWSGNGPGSRHLLSLPWCRQLAAKLRKAGDLAALIPESHVAVQCTYFEKSRDTNWLVALHQDLGIAVRERVEHPALTGWSVKEEMHFVQPPLQVLEQLVAVRLHLDDCGADDGPLRVVPGSHDMGVMDGVRAAEVRNERGEVSCPVAVGAALVMRPLLLHASSKATGSSRRRVLHFLFGPAHLPYGLDWAATTGWV</sequence>
<accession>A0ABR6RBA9</accession>
<comment type="caution">
    <text evidence="2">The sequence shown here is derived from an EMBL/GenBank/DDBJ whole genome shotgun (WGS) entry which is preliminary data.</text>
</comment>
<proteinExistence type="predicted"/>
<comment type="cofactor">
    <cofactor evidence="1">
        <name>Fe(2+)</name>
        <dbReference type="ChEBI" id="CHEBI:29033"/>
    </cofactor>
</comment>
<organism evidence="2 3">
    <name type="scientific">Comamonas odontotermitis</name>
    <dbReference type="NCBI Taxonomy" id="379895"/>
    <lineage>
        <taxon>Bacteria</taxon>
        <taxon>Pseudomonadati</taxon>
        <taxon>Pseudomonadota</taxon>
        <taxon>Betaproteobacteria</taxon>
        <taxon>Burkholderiales</taxon>
        <taxon>Comamonadaceae</taxon>
        <taxon>Comamonas</taxon>
    </lineage>
</organism>
<evidence type="ECO:0000313" key="3">
    <source>
        <dbReference type="Proteomes" id="UP000562492"/>
    </source>
</evidence>
<name>A0ABR6RBA9_9BURK</name>
<evidence type="ECO:0000313" key="2">
    <source>
        <dbReference type="EMBL" id="MBB6576438.1"/>
    </source>
</evidence>
<dbReference type="InterPro" id="IPR008775">
    <property type="entry name" value="Phytyl_CoA_dOase-like"/>
</dbReference>
<keyword evidence="3" id="KW-1185">Reference proteome</keyword>
<dbReference type="Pfam" id="PF05721">
    <property type="entry name" value="PhyH"/>
    <property type="match status" value="1"/>
</dbReference>
<dbReference type="SUPFAM" id="SSF51197">
    <property type="entry name" value="Clavaminate synthase-like"/>
    <property type="match status" value="1"/>
</dbReference>
<dbReference type="PANTHER" id="PTHR20883">
    <property type="entry name" value="PHYTANOYL-COA DIOXYGENASE DOMAIN CONTAINING 1"/>
    <property type="match status" value="1"/>
</dbReference>
<evidence type="ECO:0000256" key="1">
    <source>
        <dbReference type="ARBA" id="ARBA00001954"/>
    </source>
</evidence>
<dbReference type="EMBL" id="JACHKZ010000002">
    <property type="protein sequence ID" value="MBB6576438.1"/>
    <property type="molecule type" value="Genomic_DNA"/>
</dbReference>
<dbReference type="Gene3D" id="2.60.120.620">
    <property type="entry name" value="q2cbj1_9rhob like domain"/>
    <property type="match status" value="1"/>
</dbReference>
<dbReference type="Proteomes" id="UP000562492">
    <property type="component" value="Unassembled WGS sequence"/>
</dbReference>
<gene>
    <name evidence="2" type="ORF">HNP33_000486</name>
</gene>
<reference evidence="2 3" key="1">
    <citation type="submission" date="2020-08" db="EMBL/GenBank/DDBJ databases">
        <title>Functional genomics of gut bacteria from endangered species of beetles.</title>
        <authorList>
            <person name="Carlos-Shanley C."/>
        </authorList>
    </citation>
    <scope>NUCLEOTIDE SEQUENCE [LARGE SCALE GENOMIC DNA]</scope>
    <source>
        <strain evidence="2 3">S00124</strain>
    </source>
</reference>
<dbReference type="PANTHER" id="PTHR20883:SF48">
    <property type="entry name" value="ECTOINE DIOXYGENASE"/>
    <property type="match status" value="1"/>
</dbReference>
<evidence type="ECO:0008006" key="4">
    <source>
        <dbReference type="Google" id="ProtNLM"/>
    </source>
</evidence>